<name>A0A9P4XSW9_CRYP1</name>
<dbReference type="Proteomes" id="UP000803844">
    <property type="component" value="Unassembled WGS sequence"/>
</dbReference>
<dbReference type="RefSeq" id="XP_040771343.1">
    <property type="nucleotide sequence ID" value="XM_040922793.1"/>
</dbReference>
<dbReference type="AlphaFoldDB" id="A0A9P4XSW9"/>
<accession>A0A9P4XSW9</accession>
<evidence type="ECO:0000313" key="4">
    <source>
        <dbReference type="EMBL" id="KAF3760364.1"/>
    </source>
</evidence>
<feature type="domain" description="DUF7029" evidence="3">
    <location>
        <begin position="91"/>
        <end position="190"/>
    </location>
</feature>
<evidence type="ECO:0000313" key="5">
    <source>
        <dbReference type="Proteomes" id="UP000803844"/>
    </source>
</evidence>
<proteinExistence type="predicted"/>
<gene>
    <name evidence="4" type="ORF">M406DRAFT_353885</name>
</gene>
<dbReference type="GeneID" id="63839922"/>
<reference evidence="4" key="1">
    <citation type="journal article" date="2020" name="Phytopathology">
        <title>Genome sequence of the chestnut blight fungus Cryphonectria parasitica EP155: A fundamental resource for an archetypical invasive plant pathogen.</title>
        <authorList>
            <person name="Crouch J.A."/>
            <person name="Dawe A."/>
            <person name="Aerts A."/>
            <person name="Barry K."/>
            <person name="Churchill A.C.L."/>
            <person name="Grimwood J."/>
            <person name="Hillman B."/>
            <person name="Milgroom M.G."/>
            <person name="Pangilinan J."/>
            <person name="Smith M."/>
            <person name="Salamov A."/>
            <person name="Schmutz J."/>
            <person name="Yadav J."/>
            <person name="Grigoriev I.V."/>
            <person name="Nuss D."/>
        </authorList>
    </citation>
    <scope>NUCLEOTIDE SEQUENCE</scope>
    <source>
        <strain evidence="4">EP155</strain>
    </source>
</reference>
<feature type="region of interest" description="Disordered" evidence="1">
    <location>
        <begin position="33"/>
        <end position="52"/>
    </location>
</feature>
<keyword evidence="2" id="KW-0732">Signal</keyword>
<sequence>MVSSKSNIAGVLLLSLLSTPVFSAPTVVSNGTLTNSSTSQPLASGTNLPLRPVPNSNNGVQTAGRNVVPKKNLSLAWQTPSNDSAVSVGLTMQNSAVVLEDIDDVSAVDCTGQSSVAVTFNNTEAYTEALSEWSAMNSSFVMITNHLGDCDSELERSFFVTDADALTAFESNLTIIALAEKSDIVGTTSTTEIDFTSGSKSLDKRGISWNDDGLTIAYTYSIPSEQTIVDTDYVTVVVNEASINNSVQYSGHAKWELFKGVTEFYIDIDKSVYHYADMELTIKDSWSDSWTWSPDALSYSVLDVPGIISLGPSAGISFGASVTAAAAGTVTGEFTSQMPNGTIHMDFKDWDSSYSSGWETEHDATFNVTEDVSITLKPYIDFTVEFACKLFDGLIDLSTGVKAEPSFPFVTTATATQAINATSGSVTYPNTTSSTACANGLSEAISFEFDVTAFATEWIDISLYEYEVSIWDGCLDW</sequence>
<dbReference type="InterPro" id="IPR054293">
    <property type="entry name" value="DUF7029"/>
</dbReference>
<comment type="caution">
    <text evidence="4">The sequence shown here is derived from an EMBL/GenBank/DDBJ whole genome shotgun (WGS) entry which is preliminary data.</text>
</comment>
<evidence type="ECO:0000256" key="1">
    <source>
        <dbReference type="SAM" id="MobiDB-lite"/>
    </source>
</evidence>
<dbReference type="EMBL" id="MU032353">
    <property type="protein sequence ID" value="KAF3760364.1"/>
    <property type="molecule type" value="Genomic_DNA"/>
</dbReference>
<evidence type="ECO:0000256" key="2">
    <source>
        <dbReference type="SAM" id="SignalP"/>
    </source>
</evidence>
<evidence type="ECO:0000259" key="3">
    <source>
        <dbReference type="Pfam" id="PF22974"/>
    </source>
</evidence>
<feature type="signal peptide" evidence="2">
    <location>
        <begin position="1"/>
        <end position="23"/>
    </location>
</feature>
<organism evidence="4 5">
    <name type="scientific">Cryphonectria parasitica (strain ATCC 38755 / EP155)</name>
    <dbReference type="NCBI Taxonomy" id="660469"/>
    <lineage>
        <taxon>Eukaryota</taxon>
        <taxon>Fungi</taxon>
        <taxon>Dikarya</taxon>
        <taxon>Ascomycota</taxon>
        <taxon>Pezizomycotina</taxon>
        <taxon>Sordariomycetes</taxon>
        <taxon>Sordariomycetidae</taxon>
        <taxon>Diaporthales</taxon>
        <taxon>Cryphonectriaceae</taxon>
        <taxon>Cryphonectria-Endothia species complex</taxon>
        <taxon>Cryphonectria</taxon>
    </lineage>
</organism>
<feature type="compositionally biased region" description="Polar residues" evidence="1">
    <location>
        <begin position="33"/>
        <end position="47"/>
    </location>
</feature>
<protein>
    <recommendedName>
        <fullName evidence="3">DUF7029 domain-containing protein</fullName>
    </recommendedName>
</protein>
<dbReference type="Pfam" id="PF22974">
    <property type="entry name" value="DUF7029"/>
    <property type="match status" value="1"/>
</dbReference>
<dbReference type="OrthoDB" id="160645at2759"/>
<keyword evidence="5" id="KW-1185">Reference proteome</keyword>
<feature type="chain" id="PRO_5040273531" description="DUF7029 domain-containing protein" evidence="2">
    <location>
        <begin position="24"/>
        <end position="477"/>
    </location>
</feature>